<accession>A0A414LA83</accession>
<gene>
    <name evidence="1" type="ORF">DW712_12045</name>
</gene>
<reference evidence="1 2" key="1">
    <citation type="submission" date="2018-08" db="EMBL/GenBank/DDBJ databases">
        <title>A genome reference for cultivated species of the human gut microbiota.</title>
        <authorList>
            <person name="Zou Y."/>
            <person name="Xue W."/>
            <person name="Luo G."/>
        </authorList>
    </citation>
    <scope>NUCLEOTIDE SEQUENCE [LARGE SCALE GENOMIC DNA]</scope>
    <source>
        <strain evidence="1 2">AM27-17</strain>
    </source>
</reference>
<evidence type="ECO:0000313" key="2">
    <source>
        <dbReference type="Proteomes" id="UP000285650"/>
    </source>
</evidence>
<proteinExistence type="predicted"/>
<comment type="caution">
    <text evidence="1">The sequence shown here is derived from an EMBL/GenBank/DDBJ whole genome shotgun (WGS) entry which is preliminary data.</text>
</comment>
<sequence length="160" mass="18901">MKLYHGSLEIVQEPRIIKPTRTLDYGTGFYTTTSYGQAEQWVRRRMTAQANVGYINVYEMDSASMSEMNTLWFDEPTEEWVDFVMSNRTLRNFEHNHDLVYGPVANDRVYAAFALYESELLDKEGLIKELKTYKLVDQMLFHTDKSLKYLKYIEVKEIIL</sequence>
<dbReference type="AlphaFoldDB" id="A0A414LA83"/>
<evidence type="ECO:0000313" key="1">
    <source>
        <dbReference type="EMBL" id="RHE91521.1"/>
    </source>
</evidence>
<dbReference type="InterPro" id="IPR025051">
    <property type="entry name" value="DUF3990"/>
</dbReference>
<name>A0A414LA83_9BACE</name>
<dbReference type="EMBL" id="QSKV01000007">
    <property type="protein sequence ID" value="RHE91521.1"/>
    <property type="molecule type" value="Genomic_DNA"/>
</dbReference>
<protein>
    <submittedName>
        <fullName evidence="1">DUF3990 domain-containing protein</fullName>
    </submittedName>
</protein>
<dbReference type="Pfam" id="PF13151">
    <property type="entry name" value="DUF3990"/>
    <property type="match status" value="1"/>
</dbReference>
<dbReference type="Proteomes" id="UP000285650">
    <property type="component" value="Unassembled WGS sequence"/>
</dbReference>
<dbReference type="RefSeq" id="WP_118222220.1">
    <property type="nucleotide sequence ID" value="NZ_JADNIJ010000016.1"/>
</dbReference>
<organism evidence="1 2">
    <name type="scientific">Bacteroides intestinalis</name>
    <dbReference type="NCBI Taxonomy" id="329854"/>
    <lineage>
        <taxon>Bacteria</taxon>
        <taxon>Pseudomonadati</taxon>
        <taxon>Bacteroidota</taxon>
        <taxon>Bacteroidia</taxon>
        <taxon>Bacteroidales</taxon>
        <taxon>Bacteroidaceae</taxon>
        <taxon>Bacteroides</taxon>
    </lineage>
</organism>